<keyword evidence="8" id="KW-1185">Reference proteome</keyword>
<dbReference type="EMBL" id="FWXS01000001">
    <property type="protein sequence ID" value="SMC33344.1"/>
    <property type="molecule type" value="Genomic_DNA"/>
</dbReference>
<organism evidence="7 8">
    <name type="scientific">Moheibacter sediminis</name>
    <dbReference type="NCBI Taxonomy" id="1434700"/>
    <lineage>
        <taxon>Bacteria</taxon>
        <taxon>Pseudomonadati</taxon>
        <taxon>Bacteroidota</taxon>
        <taxon>Flavobacteriia</taxon>
        <taxon>Flavobacteriales</taxon>
        <taxon>Weeksellaceae</taxon>
        <taxon>Moheibacter</taxon>
    </lineage>
</organism>
<feature type="transmembrane region" description="Helical" evidence="6">
    <location>
        <begin position="97"/>
        <end position="115"/>
    </location>
</feature>
<feature type="transmembrane region" description="Helical" evidence="6">
    <location>
        <begin position="158"/>
        <end position="177"/>
    </location>
</feature>
<keyword evidence="5 6" id="KW-0472">Membrane</keyword>
<evidence type="ECO:0000256" key="2">
    <source>
        <dbReference type="ARBA" id="ARBA00022475"/>
    </source>
</evidence>
<feature type="transmembrane region" description="Helical" evidence="6">
    <location>
        <begin position="55"/>
        <end position="76"/>
    </location>
</feature>
<protein>
    <submittedName>
        <fullName evidence="7">Membrane protein involved in the export of O-antigen and teichoic acid</fullName>
    </submittedName>
</protein>
<feature type="transmembrane region" description="Helical" evidence="6">
    <location>
        <begin position="339"/>
        <end position="359"/>
    </location>
</feature>
<evidence type="ECO:0000256" key="3">
    <source>
        <dbReference type="ARBA" id="ARBA00022692"/>
    </source>
</evidence>
<gene>
    <name evidence="7" type="ORF">SAMN06296427_101207</name>
</gene>
<dbReference type="OrthoDB" id="1424999at2"/>
<evidence type="ECO:0000256" key="6">
    <source>
        <dbReference type="SAM" id="Phobius"/>
    </source>
</evidence>
<name>A0A1W1YB48_9FLAO</name>
<accession>A0A1W1YB48</accession>
<sequence length="423" mass="48119">MIGNIISQINQLWKKGFFHLAVSNYSVQLIVFSSHLLIAKIMSPEDVGFIKVIETMISIAVVLGAGGATFAILKLIPENKDELIRNFLLKSALKSTLLFSIGTTILFVLLTYLGILNDEKKYNSLFYLYSLVILPSVLLQMLIRYYQSIDNFKRISVFIFYIKLASAVIILGITYFFFIRGYIISTIITSAVSILLLLFDLRKEFKTSSKEEFTALKKQFNSLSNTAFTSQIVDQAKLHAPFLIAYILVKDKVEFGHYAFALLLVQGMNVLVSSVQQFLIPKMSETSRNLDVFFEKYALLEKKFNWISVGLFVLAQIFIPVFVYIFYGDKYDEAIMLLRIMLLGWLIQGFSSLKGIIFLSLGKMRYVLYSSSAILILSSPVMYFLTLKYGGMGAAWSYVAQNVVSLGCLIFFEKMLVKKFRNN</sequence>
<dbReference type="RefSeq" id="WP_159447434.1">
    <property type="nucleotide sequence ID" value="NZ_FWXS01000001.1"/>
</dbReference>
<keyword evidence="3 6" id="KW-0812">Transmembrane</keyword>
<feature type="transmembrane region" description="Helical" evidence="6">
    <location>
        <begin position="21"/>
        <end position="43"/>
    </location>
</feature>
<dbReference type="AlphaFoldDB" id="A0A1W1YB48"/>
<reference evidence="7 8" key="1">
    <citation type="submission" date="2017-04" db="EMBL/GenBank/DDBJ databases">
        <authorList>
            <person name="Afonso C.L."/>
            <person name="Miller P.J."/>
            <person name="Scott M.A."/>
            <person name="Spackman E."/>
            <person name="Goraichik I."/>
            <person name="Dimitrov K.M."/>
            <person name="Suarez D.L."/>
            <person name="Swayne D.E."/>
        </authorList>
    </citation>
    <scope>NUCLEOTIDE SEQUENCE [LARGE SCALE GENOMIC DNA]</scope>
    <source>
        <strain evidence="7 8">CGMCC 1.12708</strain>
    </source>
</reference>
<proteinExistence type="predicted"/>
<evidence type="ECO:0000313" key="7">
    <source>
        <dbReference type="EMBL" id="SMC33344.1"/>
    </source>
</evidence>
<evidence type="ECO:0000256" key="4">
    <source>
        <dbReference type="ARBA" id="ARBA00022989"/>
    </source>
</evidence>
<evidence type="ECO:0000256" key="1">
    <source>
        <dbReference type="ARBA" id="ARBA00004651"/>
    </source>
</evidence>
<dbReference type="PANTHER" id="PTHR30250:SF11">
    <property type="entry name" value="O-ANTIGEN TRANSPORTER-RELATED"/>
    <property type="match status" value="1"/>
</dbReference>
<comment type="subcellular location">
    <subcellularLocation>
        <location evidence="1">Cell membrane</location>
        <topology evidence="1">Multi-pass membrane protein</topology>
    </subcellularLocation>
</comment>
<evidence type="ECO:0000256" key="5">
    <source>
        <dbReference type="ARBA" id="ARBA00023136"/>
    </source>
</evidence>
<feature type="transmembrane region" description="Helical" evidence="6">
    <location>
        <begin position="127"/>
        <end position="146"/>
    </location>
</feature>
<feature type="transmembrane region" description="Helical" evidence="6">
    <location>
        <begin position="366"/>
        <end position="387"/>
    </location>
</feature>
<dbReference type="Proteomes" id="UP000192393">
    <property type="component" value="Unassembled WGS sequence"/>
</dbReference>
<dbReference type="GO" id="GO:0005886">
    <property type="term" value="C:plasma membrane"/>
    <property type="evidence" value="ECO:0007669"/>
    <property type="project" value="UniProtKB-SubCell"/>
</dbReference>
<dbReference type="Pfam" id="PF01943">
    <property type="entry name" value="Polysacc_synt"/>
    <property type="match status" value="1"/>
</dbReference>
<feature type="transmembrane region" description="Helical" evidence="6">
    <location>
        <begin position="393"/>
        <end position="412"/>
    </location>
</feature>
<dbReference type="PANTHER" id="PTHR30250">
    <property type="entry name" value="PST FAMILY PREDICTED COLANIC ACID TRANSPORTER"/>
    <property type="match status" value="1"/>
</dbReference>
<keyword evidence="4 6" id="KW-1133">Transmembrane helix</keyword>
<dbReference type="STRING" id="1434700.SAMN06296427_101207"/>
<dbReference type="InterPro" id="IPR050833">
    <property type="entry name" value="Poly_Biosynth_Transport"/>
</dbReference>
<feature type="transmembrane region" description="Helical" evidence="6">
    <location>
        <begin position="304"/>
        <end position="327"/>
    </location>
</feature>
<evidence type="ECO:0000313" key="8">
    <source>
        <dbReference type="Proteomes" id="UP000192393"/>
    </source>
</evidence>
<keyword evidence="2" id="KW-1003">Cell membrane</keyword>
<dbReference type="InterPro" id="IPR002797">
    <property type="entry name" value="Polysacc_synth"/>
</dbReference>
<feature type="transmembrane region" description="Helical" evidence="6">
    <location>
        <begin position="183"/>
        <end position="201"/>
    </location>
</feature>